<evidence type="ECO:0000313" key="3">
    <source>
        <dbReference type="Proteomes" id="UP001157974"/>
    </source>
</evidence>
<feature type="transmembrane region" description="Helical" evidence="1">
    <location>
        <begin position="64"/>
        <end position="88"/>
    </location>
</feature>
<dbReference type="Proteomes" id="UP001157974">
    <property type="component" value="Unassembled WGS sequence"/>
</dbReference>
<protein>
    <submittedName>
        <fullName evidence="2">Uncharacterized protein</fullName>
    </submittedName>
</protein>
<evidence type="ECO:0000313" key="2">
    <source>
        <dbReference type="EMBL" id="KAJ8908743.1"/>
    </source>
</evidence>
<evidence type="ECO:0000256" key="1">
    <source>
        <dbReference type="SAM" id="Phobius"/>
    </source>
</evidence>
<organism evidence="2 3">
    <name type="scientific">Rhodosorus marinus</name>
    <dbReference type="NCBI Taxonomy" id="101924"/>
    <lineage>
        <taxon>Eukaryota</taxon>
        <taxon>Rhodophyta</taxon>
        <taxon>Stylonematophyceae</taxon>
        <taxon>Stylonematales</taxon>
        <taxon>Stylonemataceae</taxon>
        <taxon>Rhodosorus</taxon>
    </lineage>
</organism>
<gene>
    <name evidence="2" type="ORF">NDN08_005448</name>
</gene>
<keyword evidence="3" id="KW-1185">Reference proteome</keyword>
<dbReference type="AlphaFoldDB" id="A0AAV8V3V1"/>
<proteinExistence type="predicted"/>
<name>A0AAV8V3V1_9RHOD</name>
<accession>A0AAV8V3V1</accession>
<keyword evidence="1" id="KW-0472">Membrane</keyword>
<keyword evidence="1" id="KW-1133">Transmembrane helix</keyword>
<comment type="caution">
    <text evidence="2">The sequence shown here is derived from an EMBL/GenBank/DDBJ whole genome shotgun (WGS) entry which is preliminary data.</text>
</comment>
<dbReference type="EMBL" id="JAMWBK010000001">
    <property type="protein sequence ID" value="KAJ8908743.1"/>
    <property type="molecule type" value="Genomic_DNA"/>
</dbReference>
<reference evidence="2 3" key="1">
    <citation type="journal article" date="2023" name="Nat. Commun.">
        <title>Origin of minicircular mitochondrial genomes in red algae.</title>
        <authorList>
            <person name="Lee Y."/>
            <person name="Cho C.H."/>
            <person name="Lee Y.M."/>
            <person name="Park S.I."/>
            <person name="Yang J.H."/>
            <person name="West J.A."/>
            <person name="Bhattacharya D."/>
            <person name="Yoon H.S."/>
        </authorList>
    </citation>
    <scope>NUCLEOTIDE SEQUENCE [LARGE SCALE GENOMIC DNA]</scope>
    <source>
        <strain evidence="2 3">CCMP1338</strain>
        <tissue evidence="2">Whole cell</tissue>
    </source>
</reference>
<sequence length="101" mass="11220">MLSKIDSEDNHHIQYPQINEGEWEEENLKAGVEEDVKAEKDGFRRSCCSEHGKNPSFWGRNRNALILGTGGALVFGAPGAVVGTLWGLHMDRKKFDATYAS</sequence>
<keyword evidence="1" id="KW-0812">Transmembrane</keyword>